<dbReference type="PROSITE" id="PS50181">
    <property type="entry name" value="FBOX"/>
    <property type="match status" value="1"/>
</dbReference>
<feature type="domain" description="F-box" evidence="1">
    <location>
        <begin position="1"/>
        <end position="50"/>
    </location>
</feature>
<organism evidence="2 3">
    <name type="scientific">Arthrobotrys oligospora (strain ATCC 24927 / CBS 115.81 / DSM 1491)</name>
    <name type="common">Nematode-trapping fungus</name>
    <name type="synonym">Didymozoophaga oligospora</name>
    <dbReference type="NCBI Taxonomy" id="756982"/>
    <lineage>
        <taxon>Eukaryota</taxon>
        <taxon>Fungi</taxon>
        <taxon>Dikarya</taxon>
        <taxon>Ascomycota</taxon>
        <taxon>Pezizomycotina</taxon>
        <taxon>Orbiliomycetes</taxon>
        <taxon>Orbiliales</taxon>
        <taxon>Orbiliaceae</taxon>
        <taxon>Orbilia</taxon>
        <taxon>Orbilia oligospora</taxon>
    </lineage>
</organism>
<proteinExistence type="predicted"/>
<reference evidence="2 3" key="1">
    <citation type="journal article" date="2011" name="PLoS Pathog.">
        <title>Genomic and proteomic analyses of the fungus Arthrobotrys oligospora provide insights into nematode-trap formation.</title>
        <authorList>
            <person name="Yang J."/>
            <person name="Wang L."/>
            <person name="Ji X."/>
            <person name="Feng Y."/>
            <person name="Li X."/>
            <person name="Zou C."/>
            <person name="Xu J."/>
            <person name="Ren Y."/>
            <person name="Mi Q."/>
            <person name="Wu J."/>
            <person name="Liu S."/>
            <person name="Liu Y."/>
            <person name="Huang X."/>
            <person name="Wang H."/>
            <person name="Niu X."/>
            <person name="Li J."/>
            <person name="Liang L."/>
            <person name="Luo Y."/>
            <person name="Ji K."/>
            <person name="Zhou W."/>
            <person name="Yu Z."/>
            <person name="Li G."/>
            <person name="Liu Y."/>
            <person name="Li L."/>
            <person name="Qiao M."/>
            <person name="Feng L."/>
            <person name="Zhang K.-Q."/>
        </authorList>
    </citation>
    <scope>NUCLEOTIDE SEQUENCE [LARGE SCALE GENOMIC DNA]</scope>
    <source>
        <strain evidence="3">ATCC 24927 / CBS 115.81 / DSM 1491</strain>
    </source>
</reference>
<gene>
    <name evidence="2" type="ORF">AOL_s00079g370</name>
</gene>
<dbReference type="RefSeq" id="XP_011122547.1">
    <property type="nucleotide sequence ID" value="XM_011124245.1"/>
</dbReference>
<dbReference type="OMA" id="THEAHLE"/>
<keyword evidence="3" id="KW-1185">Reference proteome</keyword>
<sequence>MASLHSLPIELVQEIANKLDEDEILALRLACKDLDSKTHEAHLESKYRTRRVFFVPAGLDNLLKISRHPSGVNKRVKEIIFFGTSPYYCISDPDPLLPGQIPRSESASIVLSRLDSASQLDFAELQEIDRQDSGEDTSMLALAFTNLPELRSIRFHSHPCYEHPNLTRSEFNLFYPTVLGLNSKPGTHIPTGFTDVANTILRRHWGLKNSWSKFMAAVVTAGLKNITRIQNTHFWNEKGHEIPLNDFLPSQPRRLARLRTLFANLKVLEIVLRTYSRSNVSVMKRVQPWLEAIGAMLEVLDLRLIRISFGGPTIYAMNVFALPMLSFLKMVTLENFNFDLENFKQVLINCKDTLVSLKITKCKFYNNKEGWFVVLQLLKREVRSLKFFQLRGQSEAWYETDMEPPDYVLPDLLSVEGCWACESTVCLVGLDFADAHTVVISKQISKELDTHRHHDDFWDSITNGEWKSEVRVATTRR</sequence>
<evidence type="ECO:0000259" key="1">
    <source>
        <dbReference type="PROSITE" id="PS50181"/>
    </source>
</evidence>
<evidence type="ECO:0000313" key="2">
    <source>
        <dbReference type="EMBL" id="EGX48731.1"/>
    </source>
</evidence>
<dbReference type="AlphaFoldDB" id="G1XDI5"/>
<dbReference type="InParanoid" id="G1XDI5"/>
<dbReference type="OrthoDB" id="5279008at2759"/>
<dbReference type="STRING" id="756982.G1XDI5"/>
<dbReference type="GeneID" id="22893464"/>
<dbReference type="InterPro" id="IPR001810">
    <property type="entry name" value="F-box_dom"/>
</dbReference>
<dbReference type="HOGENOM" id="CLU_043402_0_0_1"/>
<dbReference type="EMBL" id="ADOT01000139">
    <property type="protein sequence ID" value="EGX48731.1"/>
    <property type="molecule type" value="Genomic_DNA"/>
</dbReference>
<evidence type="ECO:0000313" key="3">
    <source>
        <dbReference type="Proteomes" id="UP000008784"/>
    </source>
</evidence>
<name>G1XDI5_ARTOA</name>
<comment type="caution">
    <text evidence="2">The sequence shown here is derived from an EMBL/GenBank/DDBJ whole genome shotgun (WGS) entry which is preliminary data.</text>
</comment>
<protein>
    <recommendedName>
        <fullName evidence="1">F-box domain-containing protein</fullName>
    </recommendedName>
</protein>
<dbReference type="Proteomes" id="UP000008784">
    <property type="component" value="Unassembled WGS sequence"/>
</dbReference>
<accession>G1XDI5</accession>